<evidence type="ECO:0000313" key="2">
    <source>
        <dbReference type="Proteomes" id="UP000252669"/>
    </source>
</evidence>
<gene>
    <name evidence="1" type="ORF">CRU91_02455</name>
</gene>
<organism evidence="1 2">
    <name type="scientific">Aliarcobacter vitoriensis</name>
    <dbReference type="NCBI Taxonomy" id="2011099"/>
    <lineage>
        <taxon>Bacteria</taxon>
        <taxon>Pseudomonadati</taxon>
        <taxon>Campylobacterota</taxon>
        <taxon>Epsilonproteobacteria</taxon>
        <taxon>Campylobacterales</taxon>
        <taxon>Arcobacteraceae</taxon>
        <taxon>Aliarcobacter</taxon>
    </lineage>
</organism>
<evidence type="ECO:0000313" key="1">
    <source>
        <dbReference type="EMBL" id="RBQ29812.1"/>
    </source>
</evidence>
<sequence length="485" mass="59019">MFEAIPELNYLLEDLQEVIENDAKCLDIENVYENNIKRYPQLERYSLVIGTNDNSKQYFNLNIDNLLHKKEFIDGKLTITTNHQWLDFSNIIYLSKNKKFNPPVIDFTVSIDSNAMNFIDRFYSMGQINEFINLKIKHNIDMNFFPYILEDHINPYKKQYLKKYKENKVDYEKEQQTREKKLRNFEIINHIDIEHFKETEEVRFDIKYLYANGYKSFEEYFENKLFYFNNFFEKRDVEIIKLPHNTIFFDSKKKIEINYILNTFDLIYGYVLQIVIEKFKGKKNSLEDKIHNILKNMFLNGQQLIQVLHFAYIYFTKESELEINKFFNFDKSWDYDKIIEKAYNITWDIYLYSMNQDFLVRPLRTINGKPFIADIGMPIFLTEDNKFFSSYIKLHSVQIVIIDEKENRAYQSASNTVNQNKEFTDYIISFRNKYPNIDSLKVKRFKLHKSHNHRCSIFRLFKERMENELKNYLNDFQKKQDRRKI</sequence>
<accession>A0A366MWN4</accession>
<protein>
    <submittedName>
        <fullName evidence="1">Uncharacterized protein</fullName>
    </submittedName>
</protein>
<proteinExistence type="predicted"/>
<keyword evidence="2" id="KW-1185">Reference proteome</keyword>
<comment type="caution">
    <text evidence="1">The sequence shown here is derived from an EMBL/GenBank/DDBJ whole genome shotgun (WGS) entry which is preliminary data.</text>
</comment>
<dbReference type="RefSeq" id="WP_113893041.1">
    <property type="nucleotide sequence ID" value="NZ_JANJGA010000004.1"/>
</dbReference>
<name>A0A366MWN4_9BACT</name>
<dbReference type="EMBL" id="PDKB01000003">
    <property type="protein sequence ID" value="RBQ29812.1"/>
    <property type="molecule type" value="Genomic_DNA"/>
</dbReference>
<dbReference type="Proteomes" id="UP000252669">
    <property type="component" value="Unassembled WGS sequence"/>
</dbReference>
<dbReference type="AlphaFoldDB" id="A0A366MWN4"/>
<reference evidence="1 2" key="1">
    <citation type="submission" date="2017-10" db="EMBL/GenBank/DDBJ databases">
        <title>Genomics of the genus Arcobacter.</title>
        <authorList>
            <person name="Perez-Cataluna A."/>
            <person name="Figueras M.J."/>
        </authorList>
    </citation>
    <scope>NUCLEOTIDE SEQUENCE [LARGE SCALE GENOMIC DNA]</scope>
    <source>
        <strain evidence="1 2">CECT 9230</strain>
    </source>
</reference>